<dbReference type="AlphaFoldDB" id="A0A4C1XHT6"/>
<evidence type="ECO:0000313" key="2">
    <source>
        <dbReference type="Proteomes" id="UP000299102"/>
    </source>
</evidence>
<keyword evidence="2" id="KW-1185">Reference proteome</keyword>
<dbReference type="EMBL" id="BGZK01000854">
    <property type="protein sequence ID" value="GBP62968.1"/>
    <property type="molecule type" value="Genomic_DNA"/>
</dbReference>
<dbReference type="Proteomes" id="UP000299102">
    <property type="component" value="Unassembled WGS sequence"/>
</dbReference>
<accession>A0A4C1XHT6</accession>
<protein>
    <submittedName>
        <fullName evidence="1">Uncharacterized protein</fullName>
    </submittedName>
</protein>
<gene>
    <name evidence="1" type="ORF">EVAR_95923_1</name>
</gene>
<name>A0A4C1XHT6_EUMVA</name>
<organism evidence="1 2">
    <name type="scientific">Eumeta variegata</name>
    <name type="common">Bagworm moth</name>
    <name type="synonym">Eumeta japonica</name>
    <dbReference type="NCBI Taxonomy" id="151549"/>
    <lineage>
        <taxon>Eukaryota</taxon>
        <taxon>Metazoa</taxon>
        <taxon>Ecdysozoa</taxon>
        <taxon>Arthropoda</taxon>
        <taxon>Hexapoda</taxon>
        <taxon>Insecta</taxon>
        <taxon>Pterygota</taxon>
        <taxon>Neoptera</taxon>
        <taxon>Endopterygota</taxon>
        <taxon>Lepidoptera</taxon>
        <taxon>Glossata</taxon>
        <taxon>Ditrysia</taxon>
        <taxon>Tineoidea</taxon>
        <taxon>Psychidae</taxon>
        <taxon>Oiketicinae</taxon>
        <taxon>Eumeta</taxon>
    </lineage>
</organism>
<comment type="caution">
    <text evidence="1">The sequence shown here is derived from an EMBL/GenBank/DDBJ whole genome shotgun (WGS) entry which is preliminary data.</text>
</comment>
<reference evidence="1 2" key="1">
    <citation type="journal article" date="2019" name="Commun. Biol.">
        <title>The bagworm genome reveals a unique fibroin gene that provides high tensile strength.</title>
        <authorList>
            <person name="Kono N."/>
            <person name="Nakamura H."/>
            <person name="Ohtoshi R."/>
            <person name="Tomita M."/>
            <person name="Numata K."/>
            <person name="Arakawa K."/>
        </authorList>
    </citation>
    <scope>NUCLEOTIDE SEQUENCE [LARGE SCALE GENOMIC DNA]</scope>
</reference>
<sequence>MFVNTHVTLNGISGNRITNPLDPGANFQPRGLEIAIPTRPTVTPYFSARVSIAAVWVLSQNTFRDTCFILQFPRELSRGGGGGLYANAMARAPPFASTKSSLSEFGAGEVGVKFSHLKSLLIKKCSLVPRIEGGKVHLVVPKYMCLLRPMTTTATERSLSYDREPNPSPSHSKAPRCCTTLFRKHLSIRMVGDLALALDRGRGLGVLVHFAGRSGHAHEIQTHSRPTARVYFSLIYSFK</sequence>
<evidence type="ECO:0000313" key="1">
    <source>
        <dbReference type="EMBL" id="GBP62968.1"/>
    </source>
</evidence>
<proteinExistence type="predicted"/>